<keyword evidence="4" id="KW-0804">Transcription</keyword>
<dbReference type="NCBIfam" id="TIGR02937">
    <property type="entry name" value="sigma70-ECF"/>
    <property type="match status" value="1"/>
</dbReference>
<dbReference type="Gene3D" id="3.10.450.50">
    <property type="match status" value="1"/>
</dbReference>
<proteinExistence type="predicted"/>
<dbReference type="Pfam" id="PF04542">
    <property type="entry name" value="Sigma70_r2"/>
    <property type="match status" value="1"/>
</dbReference>
<sequence>MKDPEETTRIFNQYRLLLTSIAYRMLGSYTDAEDIVQEAFVRWLQASDTEMQTPKAYLTTVVVRLCIDKQRSASARREVYIGPWLPEPVLTDTLAENVARAESLSFAFLLMLERLNPVERAIFLLHEVFDYSYTEIAEIVGKSVANCRQILHRAQQRLNRPQARFPVPLEEQKSMLDRFTRATRNGDVEELLHLLADDVVFTTDSNGKTRAGLRPVQGAKKVVRGMLGGMRWYPADMQIIPVELNGQIALLGQHNGQILAAMLPEIVNGRVQNIYLITNPDKLTALKAGVIF</sequence>
<evidence type="ECO:0000256" key="1">
    <source>
        <dbReference type="ARBA" id="ARBA00011344"/>
    </source>
</evidence>
<dbReference type="InterPro" id="IPR013324">
    <property type="entry name" value="RNA_pol_sigma_r3/r4-like"/>
</dbReference>
<dbReference type="InterPro" id="IPR013249">
    <property type="entry name" value="RNA_pol_sigma70_r4_t2"/>
</dbReference>
<dbReference type="SUPFAM" id="SSF88946">
    <property type="entry name" value="Sigma2 domain of RNA polymerase sigma factors"/>
    <property type="match status" value="1"/>
</dbReference>
<reference evidence="4" key="1">
    <citation type="submission" date="2018-12" db="EMBL/GenBank/DDBJ databases">
        <title>Novel natural products biosynthetic potential of the class Ktedonobacteria.</title>
        <authorList>
            <person name="Zheng Y."/>
            <person name="Saitou A."/>
            <person name="Wang C.M."/>
            <person name="Toyoda A."/>
            <person name="Minakuchi Y."/>
            <person name="Sekiguchi Y."/>
            <person name="Ueda K."/>
            <person name="Takano H."/>
            <person name="Sakai Y."/>
            <person name="Yokota A."/>
            <person name="Yabe S."/>
        </authorList>
    </citation>
    <scope>NUCLEOTIDE SEQUENCE</scope>
    <source>
        <strain evidence="4">COM3</strain>
    </source>
</reference>
<dbReference type="SUPFAM" id="SSF54427">
    <property type="entry name" value="NTF2-like"/>
    <property type="match status" value="1"/>
</dbReference>
<dbReference type="InterPro" id="IPR036388">
    <property type="entry name" value="WH-like_DNA-bd_sf"/>
</dbReference>
<dbReference type="PANTHER" id="PTHR30173">
    <property type="entry name" value="SIGMA 19 FACTOR"/>
    <property type="match status" value="1"/>
</dbReference>
<dbReference type="NCBIfam" id="TIGR02957">
    <property type="entry name" value="SigX4"/>
    <property type="match status" value="1"/>
</dbReference>
<protein>
    <submittedName>
        <fullName evidence="4">DNA-directed RNA polymerase sigma-70 factor</fullName>
    </submittedName>
</protein>
<dbReference type="Gene3D" id="1.10.1740.10">
    <property type="match status" value="1"/>
</dbReference>
<dbReference type="InterPro" id="IPR007627">
    <property type="entry name" value="RNA_pol_sigma70_r2"/>
</dbReference>
<accession>A0A455SGM8</accession>
<dbReference type="InterPro" id="IPR013325">
    <property type="entry name" value="RNA_pol_sigma_r2"/>
</dbReference>
<dbReference type="GO" id="GO:0006352">
    <property type="term" value="P:DNA-templated transcription initiation"/>
    <property type="evidence" value="ECO:0007669"/>
    <property type="project" value="InterPro"/>
</dbReference>
<evidence type="ECO:0000313" key="4">
    <source>
        <dbReference type="EMBL" id="BBH87607.1"/>
    </source>
</evidence>
<name>A0A455SGM8_9CHLR</name>
<dbReference type="CDD" id="cd06171">
    <property type="entry name" value="Sigma70_r4"/>
    <property type="match status" value="1"/>
</dbReference>
<feature type="domain" description="RNA polymerase sigma factor 70 region 4 type 2" evidence="3">
    <location>
        <begin position="107"/>
        <end position="157"/>
    </location>
</feature>
<dbReference type="Pfam" id="PF08281">
    <property type="entry name" value="Sigma70_r4_2"/>
    <property type="match status" value="1"/>
</dbReference>
<dbReference type="InterPro" id="IPR014303">
    <property type="entry name" value="RNA_pol_sigma-70_ECF"/>
</dbReference>
<dbReference type="InterPro" id="IPR032710">
    <property type="entry name" value="NTF2-like_dom_sf"/>
</dbReference>
<gene>
    <name evidence="4" type="ORF">KTC_23580</name>
</gene>
<dbReference type="GO" id="GO:0003677">
    <property type="term" value="F:DNA binding"/>
    <property type="evidence" value="ECO:0007669"/>
    <property type="project" value="InterPro"/>
</dbReference>
<comment type="subunit">
    <text evidence="1">Interacts transiently with the RNA polymerase catalytic core formed by RpoA, RpoB, RpoC and RpoZ (2 alpha, 1 beta, 1 beta' and 1 omega subunit) to form the RNA polymerase holoenzyme that can initiate transcription.</text>
</comment>
<dbReference type="AlphaFoldDB" id="A0A455SGM8"/>
<dbReference type="InterPro" id="IPR014284">
    <property type="entry name" value="RNA_pol_sigma-70_dom"/>
</dbReference>
<evidence type="ECO:0000259" key="3">
    <source>
        <dbReference type="Pfam" id="PF08281"/>
    </source>
</evidence>
<evidence type="ECO:0000259" key="2">
    <source>
        <dbReference type="Pfam" id="PF04542"/>
    </source>
</evidence>
<dbReference type="SUPFAM" id="SSF88659">
    <property type="entry name" value="Sigma3 and sigma4 domains of RNA polymerase sigma factors"/>
    <property type="match status" value="1"/>
</dbReference>
<dbReference type="InterPro" id="IPR052704">
    <property type="entry name" value="ECF_Sigma-70_Domain"/>
</dbReference>
<dbReference type="EMBL" id="AP019376">
    <property type="protein sequence ID" value="BBH87607.1"/>
    <property type="molecule type" value="Genomic_DNA"/>
</dbReference>
<keyword evidence="4" id="KW-0240">DNA-directed RNA polymerase</keyword>
<dbReference type="GO" id="GO:0000428">
    <property type="term" value="C:DNA-directed RNA polymerase complex"/>
    <property type="evidence" value="ECO:0007669"/>
    <property type="project" value="UniProtKB-KW"/>
</dbReference>
<dbReference type="PANTHER" id="PTHR30173:SF36">
    <property type="entry name" value="ECF RNA POLYMERASE SIGMA FACTOR SIGJ"/>
    <property type="match status" value="1"/>
</dbReference>
<dbReference type="Gene3D" id="1.10.10.10">
    <property type="entry name" value="Winged helix-like DNA-binding domain superfamily/Winged helix DNA-binding domain"/>
    <property type="match status" value="1"/>
</dbReference>
<feature type="domain" description="RNA polymerase sigma-70 region 2" evidence="2">
    <location>
        <begin position="11"/>
        <end position="74"/>
    </location>
</feature>
<dbReference type="NCBIfam" id="NF007214">
    <property type="entry name" value="PRK09636.1"/>
    <property type="match status" value="1"/>
</dbReference>
<dbReference type="GO" id="GO:0016987">
    <property type="term" value="F:sigma factor activity"/>
    <property type="evidence" value="ECO:0007669"/>
    <property type="project" value="InterPro"/>
</dbReference>
<organism evidence="4">
    <name type="scientific">Thermosporothrix sp. COM3</name>
    <dbReference type="NCBI Taxonomy" id="2490863"/>
    <lineage>
        <taxon>Bacteria</taxon>
        <taxon>Bacillati</taxon>
        <taxon>Chloroflexota</taxon>
        <taxon>Ktedonobacteria</taxon>
        <taxon>Ktedonobacterales</taxon>
        <taxon>Thermosporotrichaceae</taxon>
        <taxon>Thermosporothrix</taxon>
    </lineage>
</organism>